<reference evidence="1" key="1">
    <citation type="submission" date="2015-12" db="EMBL/GenBank/DDBJ databases">
        <title>Update maize B73 reference genome by single molecule sequencing technologies.</title>
        <authorList>
            <consortium name="Maize Genome Sequencing Project"/>
            <person name="Ware D."/>
        </authorList>
    </citation>
    <scope>NUCLEOTIDE SEQUENCE</scope>
    <source>
        <tissue evidence="1">Seedling</tissue>
    </source>
</reference>
<proteinExistence type="predicted"/>
<name>A0A1D6QHR3_MAIZE</name>
<sequence>MGARLAVPQPCDILLPIRNLTTQSTRSATIPAAYRISSARAPSAPYASAWMKGWSWAGKREPERRAQVASAETALTRQEASRGDGEATRGAMRSGRATSEGRRSGWVAVRRAMEAAACAATAGWGEARRAEAALWAAAGRGAGRERRWRKTAPTAWRCSVGFEIRVRSTRWKSTTVVEEGIAMGGGRRWHWPLGRERSWGWFF</sequence>
<dbReference type="PaxDb" id="4577-GRMZM2G164191_P01"/>
<dbReference type="EMBL" id="CM000780">
    <property type="protein sequence ID" value="AQK57409.1"/>
    <property type="molecule type" value="Genomic_DNA"/>
</dbReference>
<organism evidence="1">
    <name type="scientific">Zea mays</name>
    <name type="common">Maize</name>
    <dbReference type="NCBI Taxonomy" id="4577"/>
    <lineage>
        <taxon>Eukaryota</taxon>
        <taxon>Viridiplantae</taxon>
        <taxon>Streptophyta</taxon>
        <taxon>Embryophyta</taxon>
        <taxon>Tracheophyta</taxon>
        <taxon>Spermatophyta</taxon>
        <taxon>Magnoliopsida</taxon>
        <taxon>Liliopsida</taxon>
        <taxon>Poales</taxon>
        <taxon>Poaceae</taxon>
        <taxon>PACMAD clade</taxon>
        <taxon>Panicoideae</taxon>
        <taxon>Andropogonodae</taxon>
        <taxon>Andropogoneae</taxon>
        <taxon>Tripsacinae</taxon>
        <taxon>Zea</taxon>
    </lineage>
</organism>
<accession>A0A1D6QHR3</accession>
<dbReference type="InParanoid" id="A0A1D6QHR3"/>
<protein>
    <submittedName>
        <fullName evidence="1">Uncharacterized protein</fullName>
    </submittedName>
</protein>
<dbReference type="AlphaFoldDB" id="A0A1D6QHR3"/>
<gene>
    <name evidence="1" type="ORF">ZEAMMB73_Zm00001d052549</name>
</gene>
<evidence type="ECO:0000313" key="1">
    <source>
        <dbReference type="EMBL" id="AQK57409.1"/>
    </source>
</evidence>